<comment type="caution">
    <text evidence="2">The sequence shown here is derived from an EMBL/GenBank/DDBJ whole genome shotgun (WGS) entry which is preliminary data.</text>
</comment>
<feature type="compositionally biased region" description="Basic and acidic residues" evidence="1">
    <location>
        <begin position="762"/>
        <end position="779"/>
    </location>
</feature>
<feature type="non-terminal residue" evidence="2">
    <location>
        <position position="949"/>
    </location>
</feature>
<evidence type="ECO:0000313" key="2">
    <source>
        <dbReference type="EMBL" id="CAE7634271.1"/>
    </source>
</evidence>
<feature type="compositionally biased region" description="Basic residues" evidence="1">
    <location>
        <begin position="709"/>
        <end position="725"/>
    </location>
</feature>
<dbReference type="Proteomes" id="UP000601435">
    <property type="component" value="Unassembled WGS sequence"/>
</dbReference>
<gene>
    <name evidence="2" type="ORF">SNEC2469_LOCUS17884</name>
</gene>
<evidence type="ECO:0000313" key="3">
    <source>
        <dbReference type="Proteomes" id="UP000601435"/>
    </source>
</evidence>
<dbReference type="EMBL" id="CAJNJA010029791">
    <property type="protein sequence ID" value="CAE7634271.1"/>
    <property type="molecule type" value="Genomic_DNA"/>
</dbReference>
<keyword evidence="3" id="KW-1185">Reference proteome</keyword>
<dbReference type="OrthoDB" id="413801at2759"/>
<name>A0A812VJR6_9DINO</name>
<dbReference type="AlphaFoldDB" id="A0A812VJR6"/>
<feature type="region of interest" description="Disordered" evidence="1">
    <location>
        <begin position="697"/>
        <end position="825"/>
    </location>
</feature>
<feature type="compositionally biased region" description="Low complexity" evidence="1">
    <location>
        <begin position="794"/>
        <end position="812"/>
    </location>
</feature>
<organism evidence="2 3">
    <name type="scientific">Symbiodinium necroappetens</name>
    <dbReference type="NCBI Taxonomy" id="1628268"/>
    <lineage>
        <taxon>Eukaryota</taxon>
        <taxon>Sar</taxon>
        <taxon>Alveolata</taxon>
        <taxon>Dinophyceae</taxon>
        <taxon>Suessiales</taxon>
        <taxon>Symbiodiniaceae</taxon>
        <taxon>Symbiodinium</taxon>
    </lineage>
</organism>
<protein>
    <submittedName>
        <fullName evidence="2">Uncharacterized protein</fullName>
    </submittedName>
</protein>
<proteinExistence type="predicted"/>
<reference evidence="2" key="1">
    <citation type="submission" date="2021-02" db="EMBL/GenBank/DDBJ databases">
        <authorList>
            <person name="Dougan E. K."/>
            <person name="Rhodes N."/>
            <person name="Thang M."/>
            <person name="Chan C."/>
        </authorList>
    </citation>
    <scope>NUCLEOTIDE SEQUENCE</scope>
</reference>
<sequence>LLLRPLARDELRVQAPDGRWYVWSRETKTAYPEIPDELNLGSVPLIISITDQGPCNVSALNYCMYSTQAIMLHSQYDPYHRGWNDIKLAAKRTTSRAWKKILELTLVANLSYGPYGTSQFFYKKVARLNEFLSSNSCSSPLWTEHLHLICREQRISEPRTREDSQRLFDDLRTVPAFCSKGPLIKLMRWFSWFESMAFLEGSFYLHKMLLQQSPDDDEDNPDDKLPQESDPARELQRLKAKQGSWKLAPRLITSHSLAVKDAIMAVGKATWKHHAARAREVTNSMQVMAFNISCAGAHISVAEAAEREGHPIQALEYMHWRLSPAVRLLFLAFEEDRRLGIEGSEQSHAKRLQTVFAKHVGDSRLIENAHQHAKDIFRASKQNTFSNTALFSKILGSGVLEQRGLDVVKSSMADKVLSPAPKTSKQLPVAQLMRASSHKLPKEMQELMVQKRKAEAFPSPSPSALFQSAAATEWLWYYWAARQEDTLPASVHANSSWISVFATPGSCVAQQSTASLMKVVASAEFGFLAWELEVRRRSDGGSHFVCMPRRSALAWRHITALEDWAVVPTKPVLLHAELGPVGWEQSGPAMSLQANLCLRGLPITVQQMKDLIVLLGGARPKGNASRKMLEEVLWQLSFLPEDVEQAKKSVTGASAMDEEDIDSQFSEVLSELVEDEANKTELKELTAIKKKARIKRQMDVPLQDEPVQKKKKGKGKGKGRGRGKVKREGTAAPVKRGLVDSLVKRARKRCKLQAGQGPPAESQKHLEPHAPADPVDPRAAEAAAAAPPEPAAPAEPSSSVPAAPAEPSSSVPAERHAAGSRGPTIYRSPEHILARICPPGCTIGLNHQDHRWTSRFFSESEVLRGSTYSQKTFDRAFAVKRTWESALALVHKHNWEKWNLIKHDQPLPPDMQQQEPGVVPGDVLTALRPIIADLPPPTKRRDRETQADE</sequence>
<feature type="region of interest" description="Disordered" evidence="1">
    <location>
        <begin position="930"/>
        <end position="949"/>
    </location>
</feature>
<feature type="compositionally biased region" description="Basic and acidic residues" evidence="1">
    <location>
        <begin position="939"/>
        <end position="949"/>
    </location>
</feature>
<evidence type="ECO:0000256" key="1">
    <source>
        <dbReference type="SAM" id="MobiDB-lite"/>
    </source>
</evidence>
<accession>A0A812VJR6</accession>